<evidence type="ECO:0000313" key="2">
    <source>
        <dbReference type="Proteomes" id="UP000277212"/>
    </source>
</evidence>
<sequence>MDFSSLEPPTELGRYRILSPKCGLRVSPLQLGSMSIGDAWSSFMGRMNKEQAFEPVPYTQRTLPTKRIR</sequence>
<dbReference type="OrthoDB" id="48988at2759"/>
<comment type="caution">
    <text evidence="1">The sequence shown here is derived from an EMBL/GenBank/DDBJ whole genome shotgun (WGS) entry which is preliminary data.</text>
</comment>
<keyword evidence="2" id="KW-1185">Reference proteome</keyword>
<evidence type="ECO:0000313" key="1">
    <source>
        <dbReference type="EMBL" id="RMJ13043.1"/>
    </source>
</evidence>
<dbReference type="AlphaFoldDB" id="A0A3M2S672"/>
<proteinExistence type="predicted"/>
<name>A0A3M2S672_9HYPO</name>
<feature type="non-terminal residue" evidence="1">
    <location>
        <position position="69"/>
    </location>
</feature>
<reference evidence="1 2" key="1">
    <citation type="submission" date="2017-06" db="EMBL/GenBank/DDBJ databases">
        <title>Comparative genomic analysis of Ambrosia Fusariam Clade fungi.</title>
        <authorList>
            <person name="Stajich J.E."/>
            <person name="Carrillo J."/>
            <person name="Kijimoto T."/>
            <person name="Eskalen A."/>
            <person name="O'Donnell K."/>
            <person name="Kasson M."/>
        </authorList>
    </citation>
    <scope>NUCLEOTIDE SEQUENCE [LARGE SCALE GENOMIC DNA]</scope>
    <source>
        <strain evidence="1">UCR3666</strain>
    </source>
</reference>
<organism evidence="1 2">
    <name type="scientific">Fusarium kuroshium</name>
    <dbReference type="NCBI Taxonomy" id="2010991"/>
    <lineage>
        <taxon>Eukaryota</taxon>
        <taxon>Fungi</taxon>
        <taxon>Dikarya</taxon>
        <taxon>Ascomycota</taxon>
        <taxon>Pezizomycotina</taxon>
        <taxon>Sordariomycetes</taxon>
        <taxon>Hypocreomycetidae</taxon>
        <taxon>Hypocreales</taxon>
        <taxon>Nectriaceae</taxon>
        <taxon>Fusarium</taxon>
        <taxon>Fusarium solani species complex</taxon>
    </lineage>
</organism>
<protein>
    <submittedName>
        <fullName evidence="1">Putative aryl-alcohol dehydrogenase AAD14</fullName>
    </submittedName>
</protein>
<dbReference type="Proteomes" id="UP000277212">
    <property type="component" value="Unassembled WGS sequence"/>
</dbReference>
<dbReference type="EMBL" id="NKUJ01000118">
    <property type="protein sequence ID" value="RMJ13043.1"/>
    <property type="molecule type" value="Genomic_DNA"/>
</dbReference>
<gene>
    <name evidence="1" type="ORF">CDV36_007316</name>
</gene>
<dbReference type="STRING" id="2010991.A0A3M2S672"/>
<accession>A0A3M2S672</accession>